<evidence type="ECO:0000313" key="3">
    <source>
        <dbReference type="Proteomes" id="UP001596507"/>
    </source>
</evidence>
<keyword evidence="3" id="KW-1185">Reference proteome</keyword>
<proteinExistence type="predicted"/>
<gene>
    <name evidence="2" type="ORF">ACFQRL_05320</name>
</gene>
<evidence type="ECO:0000313" key="2">
    <source>
        <dbReference type="EMBL" id="MFC7268374.1"/>
    </source>
</evidence>
<dbReference type="InterPro" id="IPR018547">
    <property type="entry name" value="AbiEi_C"/>
</dbReference>
<organism evidence="2 3">
    <name type="scientific">Microbacterium fluvii</name>
    <dbReference type="NCBI Taxonomy" id="415215"/>
    <lineage>
        <taxon>Bacteria</taxon>
        <taxon>Bacillati</taxon>
        <taxon>Actinomycetota</taxon>
        <taxon>Actinomycetes</taxon>
        <taxon>Micrococcales</taxon>
        <taxon>Microbacteriaceae</taxon>
        <taxon>Microbacterium</taxon>
    </lineage>
</organism>
<feature type="domain" description="AbiEi antitoxin C-terminal" evidence="1">
    <location>
        <begin position="54"/>
        <end position="133"/>
    </location>
</feature>
<dbReference type="Pfam" id="PF09407">
    <property type="entry name" value="AbiEi_1"/>
    <property type="match status" value="1"/>
</dbReference>
<name>A0ABW2HBZ5_9MICO</name>
<dbReference type="Proteomes" id="UP001596507">
    <property type="component" value="Unassembled WGS sequence"/>
</dbReference>
<dbReference type="EMBL" id="JBHTBE010000001">
    <property type="protein sequence ID" value="MFC7268374.1"/>
    <property type="molecule type" value="Genomic_DNA"/>
</dbReference>
<dbReference type="RefSeq" id="WP_262873277.1">
    <property type="nucleotide sequence ID" value="NZ_BAABKW010000002.1"/>
</dbReference>
<reference evidence="3" key="1">
    <citation type="journal article" date="2019" name="Int. J. Syst. Evol. Microbiol.">
        <title>The Global Catalogue of Microorganisms (GCM) 10K type strain sequencing project: providing services to taxonomists for standard genome sequencing and annotation.</title>
        <authorList>
            <consortium name="The Broad Institute Genomics Platform"/>
            <consortium name="The Broad Institute Genome Sequencing Center for Infectious Disease"/>
            <person name="Wu L."/>
            <person name="Ma J."/>
        </authorList>
    </citation>
    <scope>NUCLEOTIDE SEQUENCE [LARGE SCALE GENOMIC DNA]</scope>
    <source>
        <strain evidence="3">CGMCC 1.15772</strain>
    </source>
</reference>
<accession>A0ABW2HBZ5</accession>
<evidence type="ECO:0000259" key="1">
    <source>
        <dbReference type="Pfam" id="PF09407"/>
    </source>
</evidence>
<comment type="caution">
    <text evidence="2">The sequence shown here is derived from an EMBL/GenBank/DDBJ whole genome shotgun (WGS) entry which is preliminary data.</text>
</comment>
<protein>
    <submittedName>
        <fullName evidence="2">Type IV toxin-antitoxin system AbiEi family antitoxin</fullName>
    </submittedName>
</protein>
<sequence>MPSPFLFFAGARLSEAELTAACLDGHVVELGEAYLPADAVETPALRARSLEALLGDTLAATHLSAAWIHGALPEPPGRHTVQRAVDRRLHHVVGRRFVYRDLRVDERDLMVVGGVRVTTPERTLADLARMPDDEHRAAAELLAATAPALIERTLAWLDERGPLPHRGAAMRLLKAIQEDVTR</sequence>